<dbReference type="OrthoDB" id="194358at2759"/>
<dbReference type="Proteomes" id="UP000549394">
    <property type="component" value="Unassembled WGS sequence"/>
</dbReference>
<dbReference type="Pfam" id="PF12796">
    <property type="entry name" value="Ank_2"/>
    <property type="match status" value="1"/>
</dbReference>
<evidence type="ECO:0000256" key="1">
    <source>
        <dbReference type="ARBA" id="ARBA00022737"/>
    </source>
</evidence>
<keyword evidence="1" id="KW-0677">Repeat</keyword>
<dbReference type="Gene3D" id="2.60.40.150">
    <property type="entry name" value="C2 domain"/>
    <property type="match status" value="1"/>
</dbReference>
<dbReference type="GO" id="GO:0070531">
    <property type="term" value="C:BRCA1-A complex"/>
    <property type="evidence" value="ECO:0007669"/>
    <property type="project" value="TreeGrafter"/>
</dbReference>
<dbReference type="PROSITE" id="PS50088">
    <property type="entry name" value="ANK_REPEAT"/>
    <property type="match status" value="1"/>
</dbReference>
<dbReference type="SUPFAM" id="SSF48403">
    <property type="entry name" value="Ankyrin repeat"/>
    <property type="match status" value="1"/>
</dbReference>
<dbReference type="PANTHER" id="PTHR24171">
    <property type="entry name" value="ANKYRIN REPEAT DOMAIN-CONTAINING PROTEIN 39-RELATED"/>
    <property type="match status" value="1"/>
</dbReference>
<accession>A0A7I8VNV9</accession>
<dbReference type="EMBL" id="CAJFCJ010000007">
    <property type="protein sequence ID" value="CAD5117931.1"/>
    <property type="molecule type" value="Genomic_DNA"/>
</dbReference>
<feature type="repeat" description="ANK" evidence="3">
    <location>
        <begin position="34"/>
        <end position="66"/>
    </location>
</feature>
<protein>
    <submittedName>
        <fullName evidence="4">DgyrCDS6676</fullName>
    </submittedName>
</protein>
<evidence type="ECO:0000313" key="5">
    <source>
        <dbReference type="Proteomes" id="UP000549394"/>
    </source>
</evidence>
<evidence type="ECO:0000256" key="2">
    <source>
        <dbReference type="ARBA" id="ARBA00023043"/>
    </source>
</evidence>
<dbReference type="InterPro" id="IPR002110">
    <property type="entry name" value="Ankyrin_rpt"/>
</dbReference>
<evidence type="ECO:0000313" key="4">
    <source>
        <dbReference type="EMBL" id="CAD5117931.1"/>
    </source>
</evidence>
<dbReference type="InterPro" id="IPR036770">
    <property type="entry name" value="Ankyrin_rpt-contain_sf"/>
</dbReference>
<proteinExistence type="predicted"/>
<dbReference type="SMART" id="SM00248">
    <property type="entry name" value="ANK"/>
    <property type="match status" value="3"/>
</dbReference>
<organism evidence="4 5">
    <name type="scientific">Dimorphilus gyrociliatus</name>
    <dbReference type="NCBI Taxonomy" id="2664684"/>
    <lineage>
        <taxon>Eukaryota</taxon>
        <taxon>Metazoa</taxon>
        <taxon>Spiralia</taxon>
        <taxon>Lophotrochozoa</taxon>
        <taxon>Annelida</taxon>
        <taxon>Polychaeta</taxon>
        <taxon>Polychaeta incertae sedis</taxon>
        <taxon>Dinophilidae</taxon>
        <taxon>Dimorphilus</taxon>
    </lineage>
</organism>
<sequence>MEDTILNEAVRYSDLDDVLSALNQGCDPNKIGMYQWSSLHEACSNGNLDIVNCLLEYNGDPCIPDKLKQNTSYHYAAKEDHPDILQALLKKSSLWNIKNGEGKTPADIASESCKAVLKNYDCQLKEDSHDDDGDSAFNSISEESEHRNSLTLNRIVEYPKELPMGLLDMSFEYNSKTKMFKVRVWKLTDIILPPADVSTIYTIYVKSYLIPDLKKLYKRRTEEVRVRTTNDESTHQPNSLKPSTFDFTKALEYKNITEDTIQTKKIQIDACVCQRMSRKGYPIGSLTLDLKTAVKNLIRNKYLLKAAPCSSVPSSMRVYSSIPNLRSPSFNSLVDSDERASSESNLRVITVTRSCSSGSSIEIPIPEGEPTERETLSSIKVIRTGQKRETSVSFCDDNVDESPKITVETCEKDDKNVRISISDTEDLPPEVVVTKADIHVPFISINH</sequence>
<name>A0A7I8VNV9_9ANNE</name>
<keyword evidence="2 3" id="KW-0040">ANK repeat</keyword>
<dbReference type="PANTHER" id="PTHR24171:SF8">
    <property type="entry name" value="BRCA1-ASSOCIATED RING DOMAIN PROTEIN 1"/>
    <property type="match status" value="1"/>
</dbReference>
<evidence type="ECO:0000256" key="3">
    <source>
        <dbReference type="PROSITE-ProRule" id="PRU00023"/>
    </source>
</evidence>
<keyword evidence="5" id="KW-1185">Reference proteome</keyword>
<gene>
    <name evidence="4" type="ORF">DGYR_LOCUS6392</name>
</gene>
<dbReference type="AlphaFoldDB" id="A0A7I8VNV9"/>
<comment type="caution">
    <text evidence="4">The sequence shown here is derived from an EMBL/GenBank/DDBJ whole genome shotgun (WGS) entry which is preliminary data.</text>
</comment>
<dbReference type="GO" id="GO:0031436">
    <property type="term" value="C:BRCA1-BARD1 complex"/>
    <property type="evidence" value="ECO:0007669"/>
    <property type="project" value="TreeGrafter"/>
</dbReference>
<dbReference type="GO" id="GO:0004842">
    <property type="term" value="F:ubiquitin-protein transferase activity"/>
    <property type="evidence" value="ECO:0007669"/>
    <property type="project" value="TreeGrafter"/>
</dbReference>
<dbReference type="InterPro" id="IPR035892">
    <property type="entry name" value="C2_domain_sf"/>
</dbReference>
<dbReference type="Gene3D" id="1.25.40.20">
    <property type="entry name" value="Ankyrin repeat-containing domain"/>
    <property type="match status" value="1"/>
</dbReference>
<dbReference type="GO" id="GO:0085020">
    <property type="term" value="P:protein K6-linked ubiquitination"/>
    <property type="evidence" value="ECO:0007669"/>
    <property type="project" value="TreeGrafter"/>
</dbReference>
<reference evidence="4 5" key="1">
    <citation type="submission" date="2020-08" db="EMBL/GenBank/DDBJ databases">
        <authorList>
            <person name="Hejnol A."/>
        </authorList>
    </citation>
    <scope>NUCLEOTIDE SEQUENCE [LARGE SCALE GENOMIC DNA]</scope>
</reference>